<dbReference type="FunFam" id="3.40.30.10:FF:000176">
    <property type="entry name" value="Glutathione S-transferase theta-1"/>
    <property type="match status" value="1"/>
</dbReference>
<dbReference type="GO" id="GO:0006749">
    <property type="term" value="P:glutathione metabolic process"/>
    <property type="evidence" value="ECO:0007669"/>
    <property type="project" value="TreeGrafter"/>
</dbReference>
<dbReference type="PROSITE" id="PS50405">
    <property type="entry name" value="GST_CTER"/>
    <property type="match status" value="1"/>
</dbReference>
<dbReference type="Proteomes" id="UP000663829">
    <property type="component" value="Unassembled WGS sequence"/>
</dbReference>
<dbReference type="GO" id="GO:0005737">
    <property type="term" value="C:cytoplasm"/>
    <property type="evidence" value="ECO:0007669"/>
    <property type="project" value="UniProtKB-SubCell"/>
</dbReference>
<comment type="caution">
    <text evidence="9">The sequence shown here is derived from an EMBL/GenBank/DDBJ whole genome shotgun (WGS) entry which is preliminary data.</text>
</comment>
<dbReference type="InterPro" id="IPR036282">
    <property type="entry name" value="Glutathione-S-Trfase_C_sf"/>
</dbReference>
<comment type="catalytic activity">
    <reaction evidence="5">
        <text>RX + glutathione = an S-substituted glutathione + a halide anion + H(+)</text>
        <dbReference type="Rhea" id="RHEA:16437"/>
        <dbReference type="ChEBI" id="CHEBI:15378"/>
        <dbReference type="ChEBI" id="CHEBI:16042"/>
        <dbReference type="ChEBI" id="CHEBI:17792"/>
        <dbReference type="ChEBI" id="CHEBI:57925"/>
        <dbReference type="ChEBI" id="CHEBI:90779"/>
        <dbReference type="EC" id="2.5.1.18"/>
    </reaction>
</comment>
<evidence type="ECO:0000256" key="2">
    <source>
        <dbReference type="ARBA" id="ARBA00009899"/>
    </source>
</evidence>
<dbReference type="EMBL" id="CAJNOK010009399">
    <property type="protein sequence ID" value="CAF1088981.1"/>
    <property type="molecule type" value="Genomic_DNA"/>
</dbReference>
<reference evidence="9" key="1">
    <citation type="submission" date="2021-02" db="EMBL/GenBank/DDBJ databases">
        <authorList>
            <person name="Nowell W R."/>
        </authorList>
    </citation>
    <scope>NUCLEOTIDE SEQUENCE</scope>
</reference>
<dbReference type="OrthoDB" id="422574at2759"/>
<accession>A0A814QVB4</accession>
<dbReference type="InterPro" id="IPR036249">
    <property type="entry name" value="Thioredoxin-like_sf"/>
</dbReference>
<evidence type="ECO:0000256" key="3">
    <source>
        <dbReference type="ARBA" id="ARBA00022490"/>
    </source>
</evidence>
<dbReference type="FunFam" id="1.20.1050.10:FF:000039">
    <property type="entry name" value="Glutathione S-transferase theta-1"/>
    <property type="match status" value="1"/>
</dbReference>
<dbReference type="InterPro" id="IPR004045">
    <property type="entry name" value="Glutathione_S-Trfase_N"/>
</dbReference>
<dbReference type="Gene3D" id="3.40.30.10">
    <property type="entry name" value="Glutaredoxin"/>
    <property type="match status" value="1"/>
</dbReference>
<name>A0A814QVB4_9BILA</name>
<dbReference type="SFLD" id="SFLDG01153">
    <property type="entry name" value="Main.4:_Theta-like"/>
    <property type="match status" value="1"/>
</dbReference>
<evidence type="ECO:0000313" key="10">
    <source>
        <dbReference type="EMBL" id="CAF3850605.1"/>
    </source>
</evidence>
<dbReference type="CDD" id="cd03183">
    <property type="entry name" value="GST_C_Theta"/>
    <property type="match status" value="1"/>
</dbReference>
<dbReference type="PANTHER" id="PTHR43917">
    <property type="match status" value="1"/>
</dbReference>
<dbReference type="Proteomes" id="UP000682733">
    <property type="component" value="Unassembled WGS sequence"/>
</dbReference>
<dbReference type="InterPro" id="IPR040079">
    <property type="entry name" value="Glutathione_S-Trfase"/>
</dbReference>
<dbReference type="EMBL" id="CAJOBA010009413">
    <property type="protein sequence ID" value="CAF3850605.1"/>
    <property type="molecule type" value="Genomic_DNA"/>
</dbReference>
<proteinExistence type="inferred from homology"/>
<dbReference type="SFLD" id="SFLDS00019">
    <property type="entry name" value="Glutathione_Transferase_(cytos"/>
    <property type="match status" value="1"/>
</dbReference>
<dbReference type="InterPro" id="IPR040077">
    <property type="entry name" value="GST_C_Theta"/>
</dbReference>
<keyword evidence="3" id="KW-0963">Cytoplasm</keyword>
<feature type="domain" description="GST C-terminal" evidence="7">
    <location>
        <begin position="90"/>
        <end position="222"/>
    </location>
</feature>
<comment type="subcellular location">
    <subcellularLocation>
        <location evidence="1">Cytoplasm</location>
    </subcellularLocation>
</comment>
<dbReference type="SUPFAM" id="SSF47616">
    <property type="entry name" value="GST C-terminal domain-like"/>
    <property type="match status" value="1"/>
</dbReference>
<dbReference type="PANTHER" id="PTHR43917:SF8">
    <property type="entry name" value="GH16740P-RELATED"/>
    <property type="match status" value="1"/>
</dbReference>
<evidence type="ECO:0000313" key="12">
    <source>
        <dbReference type="Proteomes" id="UP000663829"/>
    </source>
</evidence>
<dbReference type="Pfam" id="PF02798">
    <property type="entry name" value="GST_N"/>
    <property type="match status" value="1"/>
</dbReference>
<evidence type="ECO:0000256" key="4">
    <source>
        <dbReference type="ARBA" id="ARBA00022679"/>
    </source>
</evidence>
<dbReference type="InterPro" id="IPR004046">
    <property type="entry name" value="GST_C"/>
</dbReference>
<dbReference type="GO" id="GO:0004364">
    <property type="term" value="F:glutathione transferase activity"/>
    <property type="evidence" value="ECO:0007669"/>
    <property type="project" value="UniProtKB-EC"/>
</dbReference>
<dbReference type="SUPFAM" id="SSF52833">
    <property type="entry name" value="Thioredoxin-like"/>
    <property type="match status" value="1"/>
</dbReference>
<sequence length="235" mass="27864">MPKLLYYYDLMSQPCRALYIFLKMTKIPFDAKEIAIRKGEHLTSEYEKLNPMKKVPVIDDNGFVLTESVAIFQYLCDKYKNEASSWYPPELEKRARVNEYSNWQHLNLRANGSMLFRKKIINPKLTNTPPNEKELNTWYEKWQESTKYLEKVFLRTNYLAGDQMTFADLLGACELMQPIGAGFDIDKANYPKVVAWFERVKSETQPFFDEAHKLNYRMRERVLEEQSNVKQRSKI</sequence>
<dbReference type="Gene3D" id="1.20.1050.10">
    <property type="match status" value="1"/>
</dbReference>
<evidence type="ECO:0008006" key="13">
    <source>
        <dbReference type="Google" id="ProtNLM"/>
    </source>
</evidence>
<evidence type="ECO:0000256" key="1">
    <source>
        <dbReference type="ARBA" id="ARBA00004496"/>
    </source>
</evidence>
<keyword evidence="12" id="KW-1185">Reference proteome</keyword>
<evidence type="ECO:0000313" key="9">
    <source>
        <dbReference type="EMBL" id="CAF1125381.1"/>
    </source>
</evidence>
<dbReference type="SFLD" id="SFLDG00358">
    <property type="entry name" value="Main_(cytGST)"/>
    <property type="match status" value="1"/>
</dbReference>
<dbReference type="CDD" id="cd03050">
    <property type="entry name" value="GST_N_Theta"/>
    <property type="match status" value="1"/>
</dbReference>
<organism evidence="9 12">
    <name type="scientific">Didymodactylos carnosus</name>
    <dbReference type="NCBI Taxonomy" id="1234261"/>
    <lineage>
        <taxon>Eukaryota</taxon>
        <taxon>Metazoa</taxon>
        <taxon>Spiralia</taxon>
        <taxon>Gnathifera</taxon>
        <taxon>Rotifera</taxon>
        <taxon>Eurotatoria</taxon>
        <taxon>Bdelloidea</taxon>
        <taxon>Philodinida</taxon>
        <taxon>Philodinidae</taxon>
        <taxon>Didymodactylos</taxon>
    </lineage>
</organism>
<dbReference type="Pfam" id="PF00043">
    <property type="entry name" value="GST_C"/>
    <property type="match status" value="1"/>
</dbReference>
<evidence type="ECO:0000313" key="11">
    <source>
        <dbReference type="EMBL" id="CAF3888935.1"/>
    </source>
</evidence>
<dbReference type="Proteomes" id="UP000681722">
    <property type="component" value="Unassembled WGS sequence"/>
</dbReference>
<dbReference type="InterPro" id="IPR010987">
    <property type="entry name" value="Glutathione-S-Trfase_C-like"/>
</dbReference>
<dbReference type="InterPro" id="IPR040075">
    <property type="entry name" value="GST_N_Theta"/>
</dbReference>
<evidence type="ECO:0000259" key="7">
    <source>
        <dbReference type="PROSITE" id="PS50405"/>
    </source>
</evidence>
<dbReference type="EMBL" id="CAJNOQ010006154">
    <property type="protein sequence ID" value="CAF1125381.1"/>
    <property type="molecule type" value="Genomic_DNA"/>
</dbReference>
<dbReference type="PROSITE" id="PS50404">
    <property type="entry name" value="GST_NTER"/>
    <property type="match status" value="1"/>
</dbReference>
<keyword evidence="4" id="KW-0808">Transferase</keyword>
<evidence type="ECO:0000313" key="8">
    <source>
        <dbReference type="EMBL" id="CAF1088981.1"/>
    </source>
</evidence>
<feature type="domain" description="GST N-terminal" evidence="6">
    <location>
        <begin position="2"/>
        <end position="83"/>
    </location>
</feature>
<dbReference type="Proteomes" id="UP000677228">
    <property type="component" value="Unassembled WGS sequence"/>
</dbReference>
<gene>
    <name evidence="9" type="ORF">GPM918_LOCUS19907</name>
    <name evidence="8" type="ORF">OVA965_LOCUS18719</name>
    <name evidence="11" type="ORF">SRO942_LOCUS19905</name>
    <name evidence="10" type="ORF">TMI583_LOCUS18726</name>
</gene>
<dbReference type="AlphaFoldDB" id="A0A814QVB4"/>
<comment type="similarity">
    <text evidence="2">Belongs to the GST superfamily. Theta family.</text>
</comment>
<evidence type="ECO:0000256" key="5">
    <source>
        <dbReference type="ARBA" id="ARBA00047960"/>
    </source>
</evidence>
<protein>
    <recommendedName>
        <fullName evidence="13">Glutathione S-transferase</fullName>
    </recommendedName>
</protein>
<dbReference type="InterPro" id="IPR051369">
    <property type="entry name" value="GST_Theta"/>
</dbReference>
<dbReference type="EMBL" id="CAJOBC010006155">
    <property type="protein sequence ID" value="CAF3888935.1"/>
    <property type="molecule type" value="Genomic_DNA"/>
</dbReference>
<evidence type="ECO:0000259" key="6">
    <source>
        <dbReference type="PROSITE" id="PS50404"/>
    </source>
</evidence>